<gene>
    <name evidence="1" type="ordered locus">PXO_05529</name>
</gene>
<reference evidence="1 2" key="1">
    <citation type="journal article" date="2008" name="BMC Genomics">
        <title>Genome sequence and rapid evolution of the rice pathogen Xanthomonas oryzae pv. oryzae PXO99A.</title>
        <authorList>
            <person name="Salzberg S.L."/>
            <person name="Sommer D.D."/>
            <person name="Schatz M.C."/>
            <person name="Phillippy A.M."/>
            <person name="Rabinowicz P.D."/>
            <person name="Tsuge S."/>
            <person name="Furutani A."/>
            <person name="Ochiai H."/>
            <person name="Delcher A.L."/>
            <person name="Kelley D."/>
            <person name="Madupu R."/>
            <person name="Puiu D."/>
            <person name="Radune D."/>
            <person name="Shumway M."/>
            <person name="Trapnell C."/>
            <person name="Aparna G."/>
            <person name="Jha G."/>
            <person name="Pandey A."/>
            <person name="Patil P.B."/>
            <person name="Ishihara H."/>
            <person name="Meyer D.F."/>
            <person name="Szurek B."/>
            <person name="Verdier V."/>
            <person name="Koebnik R."/>
            <person name="Dow J.M."/>
            <person name="Ryan R.P."/>
            <person name="Hirata H."/>
            <person name="Tsuyumu S."/>
            <person name="Won Lee S."/>
            <person name="Seo Y.S."/>
            <person name="Sriariyanum M."/>
            <person name="Ronald P.C."/>
            <person name="Sonti R.V."/>
            <person name="Van Sluys M.A."/>
            <person name="Leach J.E."/>
            <person name="White F.F."/>
            <person name="Bogdanove A.J."/>
        </authorList>
    </citation>
    <scope>NUCLEOTIDE SEQUENCE [LARGE SCALE GENOMIC DNA]</scope>
    <source>
        <strain evidence="1 2">PXO99A</strain>
    </source>
</reference>
<evidence type="ECO:0000313" key="2">
    <source>
        <dbReference type="Proteomes" id="UP000001740"/>
    </source>
</evidence>
<sequence length="39" mass="4223">MLGVSGWISCRTSNFAKTEPLPPCMKKSWNSGSPAILRA</sequence>
<organism evidence="1 2">
    <name type="scientific">Xanthomonas oryzae pv. oryzae (strain PXO99A)</name>
    <dbReference type="NCBI Taxonomy" id="360094"/>
    <lineage>
        <taxon>Bacteria</taxon>
        <taxon>Pseudomonadati</taxon>
        <taxon>Pseudomonadota</taxon>
        <taxon>Gammaproteobacteria</taxon>
        <taxon>Lysobacterales</taxon>
        <taxon>Lysobacteraceae</taxon>
        <taxon>Xanthomonas</taxon>
    </lineage>
</organism>
<evidence type="ECO:0000313" key="1">
    <source>
        <dbReference type="EMBL" id="ACD58134.1"/>
    </source>
</evidence>
<protein>
    <submittedName>
        <fullName evidence="1">Uncharacterized protein</fullName>
    </submittedName>
</protein>
<dbReference type="AlphaFoldDB" id="A0A0K0GJ03"/>
<accession>A0A0K0GJ03</accession>
<dbReference type="EMBL" id="CP000967">
    <property type="protein sequence ID" value="ACD58134.1"/>
    <property type="molecule type" value="Genomic_DNA"/>
</dbReference>
<proteinExistence type="predicted"/>
<dbReference type="Proteomes" id="UP000001740">
    <property type="component" value="Chromosome"/>
</dbReference>
<dbReference type="KEGG" id="xop:PXO_05529"/>
<dbReference type="HOGENOM" id="CLU_3319349_0_0_6"/>
<name>A0A0K0GJ03_XANOP</name>